<dbReference type="Pfam" id="PF00486">
    <property type="entry name" value="Trans_reg_C"/>
    <property type="match status" value="1"/>
</dbReference>
<dbReference type="InterPro" id="IPR011006">
    <property type="entry name" value="CheY-like_superfamily"/>
</dbReference>
<dbReference type="Gene3D" id="3.40.50.2300">
    <property type="match status" value="1"/>
</dbReference>
<dbReference type="RefSeq" id="WP_161824427.1">
    <property type="nucleotide sequence ID" value="NZ_WVIC01000008.1"/>
</dbReference>
<dbReference type="CDD" id="cd17574">
    <property type="entry name" value="REC_OmpR"/>
    <property type="match status" value="1"/>
</dbReference>
<dbReference type="InterPro" id="IPR039420">
    <property type="entry name" value="WalR-like"/>
</dbReference>
<dbReference type="GO" id="GO:0005829">
    <property type="term" value="C:cytosol"/>
    <property type="evidence" value="ECO:0007669"/>
    <property type="project" value="TreeGrafter"/>
</dbReference>
<dbReference type="InterPro" id="IPR001867">
    <property type="entry name" value="OmpR/PhoB-type_DNA-bd"/>
</dbReference>
<protein>
    <submittedName>
        <fullName evidence="7">Response regulator</fullName>
    </submittedName>
</protein>
<dbReference type="CDD" id="cd00383">
    <property type="entry name" value="trans_reg_C"/>
    <property type="match status" value="1"/>
</dbReference>
<feature type="DNA-binding region" description="OmpR/PhoB-type" evidence="3">
    <location>
        <begin position="126"/>
        <end position="224"/>
    </location>
</feature>
<organism evidence="7 8">
    <name type="scientific">Petrachloros mirabilis ULC683</name>
    <dbReference type="NCBI Taxonomy" id="2781853"/>
    <lineage>
        <taxon>Bacteria</taxon>
        <taxon>Bacillati</taxon>
        <taxon>Cyanobacteriota</taxon>
        <taxon>Cyanophyceae</taxon>
        <taxon>Synechococcales</taxon>
        <taxon>Petrachlorosaceae</taxon>
        <taxon>Petrachloros</taxon>
        <taxon>Petrachloros mirabilis</taxon>
    </lineage>
</organism>
<dbReference type="Pfam" id="PF00072">
    <property type="entry name" value="Response_reg"/>
    <property type="match status" value="1"/>
</dbReference>
<accession>A0A8K2A6J4</accession>
<dbReference type="GO" id="GO:0032993">
    <property type="term" value="C:protein-DNA complex"/>
    <property type="evidence" value="ECO:0007669"/>
    <property type="project" value="TreeGrafter"/>
</dbReference>
<dbReference type="PANTHER" id="PTHR48111">
    <property type="entry name" value="REGULATOR OF RPOS"/>
    <property type="match status" value="1"/>
</dbReference>
<dbReference type="Gene3D" id="6.10.250.690">
    <property type="match status" value="1"/>
</dbReference>
<dbReference type="AlphaFoldDB" id="A0A8K2A6J4"/>
<comment type="caution">
    <text evidence="7">The sequence shown here is derived from an EMBL/GenBank/DDBJ whole genome shotgun (WGS) entry which is preliminary data.</text>
</comment>
<keyword evidence="8" id="KW-1185">Reference proteome</keyword>
<dbReference type="SMART" id="SM00862">
    <property type="entry name" value="Trans_reg_C"/>
    <property type="match status" value="1"/>
</dbReference>
<evidence type="ECO:0000313" key="8">
    <source>
        <dbReference type="Proteomes" id="UP000607397"/>
    </source>
</evidence>
<reference evidence="7" key="1">
    <citation type="submission" date="2019-12" db="EMBL/GenBank/DDBJ databases">
        <title>High-Quality draft genome sequences of three cyanobacteria isolated from the limestone walls of the Old Cathedral of Coimbra.</title>
        <authorList>
            <person name="Tiago I."/>
            <person name="Soares F."/>
            <person name="Portugal A."/>
        </authorList>
    </citation>
    <scope>NUCLEOTIDE SEQUENCE [LARGE SCALE GENOMIC DNA]</scope>
    <source>
        <strain evidence="7">C</strain>
    </source>
</reference>
<dbReference type="PROSITE" id="PS51755">
    <property type="entry name" value="OMPR_PHOB"/>
    <property type="match status" value="1"/>
</dbReference>
<name>A0A8K2A6J4_9CYAN</name>
<evidence type="ECO:0000256" key="4">
    <source>
        <dbReference type="SAM" id="MobiDB-lite"/>
    </source>
</evidence>
<feature type="modified residue" description="4-aspartylphosphate" evidence="2">
    <location>
        <position position="54"/>
    </location>
</feature>
<feature type="compositionally biased region" description="Polar residues" evidence="4">
    <location>
        <begin position="254"/>
        <end position="266"/>
    </location>
</feature>
<keyword evidence="2" id="KW-0597">Phosphoprotein</keyword>
<dbReference type="EMBL" id="WVIC01000008">
    <property type="protein sequence ID" value="NCJ05946.1"/>
    <property type="molecule type" value="Genomic_DNA"/>
</dbReference>
<dbReference type="InterPro" id="IPR036388">
    <property type="entry name" value="WH-like_DNA-bd_sf"/>
</dbReference>
<feature type="region of interest" description="Disordered" evidence="4">
    <location>
        <begin position="242"/>
        <end position="266"/>
    </location>
</feature>
<keyword evidence="1 3" id="KW-0238">DNA-binding</keyword>
<feature type="domain" description="OmpR/PhoB-type" evidence="6">
    <location>
        <begin position="126"/>
        <end position="224"/>
    </location>
</feature>
<evidence type="ECO:0000256" key="1">
    <source>
        <dbReference type="ARBA" id="ARBA00023125"/>
    </source>
</evidence>
<proteinExistence type="predicted"/>
<gene>
    <name evidence="7" type="ORF">GS597_05345</name>
</gene>
<evidence type="ECO:0000259" key="6">
    <source>
        <dbReference type="PROSITE" id="PS51755"/>
    </source>
</evidence>
<evidence type="ECO:0000259" key="5">
    <source>
        <dbReference type="PROSITE" id="PS50110"/>
    </source>
</evidence>
<dbReference type="PANTHER" id="PTHR48111:SF68">
    <property type="entry name" value="OMPR SUBFAMILY"/>
    <property type="match status" value="1"/>
</dbReference>
<dbReference type="PROSITE" id="PS50110">
    <property type="entry name" value="RESPONSE_REGULATORY"/>
    <property type="match status" value="1"/>
</dbReference>
<dbReference type="Proteomes" id="UP000607397">
    <property type="component" value="Unassembled WGS sequence"/>
</dbReference>
<dbReference type="Gene3D" id="1.10.10.10">
    <property type="entry name" value="Winged helix-like DNA-binding domain superfamily/Winged helix DNA-binding domain"/>
    <property type="match status" value="1"/>
</dbReference>
<dbReference type="FunFam" id="1.10.10.10:FF:000457">
    <property type="entry name" value="Two component transcriptional regulator NrrA"/>
    <property type="match status" value="1"/>
</dbReference>
<dbReference type="GO" id="GO:0000976">
    <property type="term" value="F:transcription cis-regulatory region binding"/>
    <property type="evidence" value="ECO:0007669"/>
    <property type="project" value="TreeGrafter"/>
</dbReference>
<sequence length="266" mass="30210">MGVVHVQIIEGNPHLRSLLGWHLQQAGYTVHLSSGLRQGRDLYQRQQPDLVILDADLPDGHSLELCRWLQRQRHPMILMLSAQNSEIDVVKGLKAGADDYLAKPFGVQEFLARVESLSRRGQPTLPAQLRYGDLRIDLIQRRVHHQDELIDLTPQEFSLLYVLVQADGEALSRLELLQRAWPENIDNPRTVDTHILSLRKKIEPEPQQPQLIQTIRNVGYRINFEYLSHLSAQAAWVGSAPSATVPDRRDLNSPRPNSSPPQVTHA</sequence>
<evidence type="ECO:0000313" key="7">
    <source>
        <dbReference type="EMBL" id="NCJ05946.1"/>
    </source>
</evidence>
<dbReference type="GO" id="GO:0000156">
    <property type="term" value="F:phosphorelay response regulator activity"/>
    <property type="evidence" value="ECO:0007669"/>
    <property type="project" value="TreeGrafter"/>
</dbReference>
<dbReference type="InterPro" id="IPR001789">
    <property type="entry name" value="Sig_transdc_resp-reg_receiver"/>
</dbReference>
<evidence type="ECO:0000256" key="2">
    <source>
        <dbReference type="PROSITE-ProRule" id="PRU00169"/>
    </source>
</evidence>
<dbReference type="SUPFAM" id="SSF52172">
    <property type="entry name" value="CheY-like"/>
    <property type="match status" value="1"/>
</dbReference>
<feature type="domain" description="Response regulatory" evidence="5">
    <location>
        <begin position="5"/>
        <end position="118"/>
    </location>
</feature>
<evidence type="ECO:0000256" key="3">
    <source>
        <dbReference type="PROSITE-ProRule" id="PRU01091"/>
    </source>
</evidence>
<dbReference type="SMART" id="SM00448">
    <property type="entry name" value="REC"/>
    <property type="match status" value="1"/>
</dbReference>
<dbReference type="GO" id="GO:0006355">
    <property type="term" value="P:regulation of DNA-templated transcription"/>
    <property type="evidence" value="ECO:0007669"/>
    <property type="project" value="InterPro"/>
</dbReference>